<dbReference type="PROSITE" id="PS50893">
    <property type="entry name" value="ABC_TRANSPORTER_2"/>
    <property type="match status" value="2"/>
</dbReference>
<evidence type="ECO:0000256" key="1">
    <source>
        <dbReference type="ARBA" id="ARBA00022741"/>
    </source>
</evidence>
<dbReference type="Proteomes" id="UP000789941">
    <property type="component" value="Unassembled WGS sequence"/>
</dbReference>
<dbReference type="GO" id="GO:0005524">
    <property type="term" value="F:ATP binding"/>
    <property type="evidence" value="ECO:0007669"/>
    <property type="project" value="UniProtKB-KW"/>
</dbReference>
<dbReference type="EC" id="3.6.3.19" evidence="5"/>
<feature type="domain" description="4Fe-4S ferredoxin-type" evidence="4">
    <location>
        <begin position="43"/>
        <end position="72"/>
    </location>
</feature>
<keyword evidence="2 5" id="KW-0067">ATP-binding</keyword>
<dbReference type="SUPFAM" id="SSF52540">
    <property type="entry name" value="P-loop containing nucleoside triphosphate hydrolases"/>
    <property type="match status" value="2"/>
</dbReference>
<dbReference type="GO" id="GO:0016491">
    <property type="term" value="F:oxidoreductase activity"/>
    <property type="evidence" value="ECO:0007669"/>
    <property type="project" value="UniProtKB-ARBA"/>
</dbReference>
<dbReference type="AlphaFoldDB" id="A0A5E4LM87"/>
<proteinExistence type="predicted"/>
<dbReference type="PANTHER" id="PTHR19248">
    <property type="entry name" value="ATP-BINDING TRANSPORT PROTEIN-RELATED"/>
    <property type="match status" value="1"/>
</dbReference>
<dbReference type="InterPro" id="IPR013283">
    <property type="entry name" value="RLI1"/>
</dbReference>
<comment type="caution">
    <text evidence="5">The sequence shown here is derived from an EMBL/GenBank/DDBJ whole genome shotgun (WGS) entry which is preliminary data.</text>
</comment>
<dbReference type="PROSITE" id="PS51379">
    <property type="entry name" value="4FE4S_FER_2"/>
    <property type="match status" value="2"/>
</dbReference>
<dbReference type="SMART" id="SM00382">
    <property type="entry name" value="AAA"/>
    <property type="match status" value="2"/>
</dbReference>
<dbReference type="Pfam" id="PF04068">
    <property type="entry name" value="Fer4_RLI"/>
    <property type="match status" value="1"/>
</dbReference>
<dbReference type="InterPro" id="IPR017896">
    <property type="entry name" value="4Fe4S_Fe-S-bd"/>
</dbReference>
<dbReference type="SUPFAM" id="SSF54862">
    <property type="entry name" value="4Fe-4S ferredoxins"/>
    <property type="match status" value="1"/>
</dbReference>
<evidence type="ECO:0000259" key="4">
    <source>
        <dbReference type="PROSITE" id="PS51379"/>
    </source>
</evidence>
<dbReference type="InterPro" id="IPR017900">
    <property type="entry name" value="4Fe4S_Fe_S_CS"/>
</dbReference>
<protein>
    <submittedName>
        <fullName evidence="5">Trehalose/maltose import ATP-binding protein MalK</fullName>
        <ecNumber evidence="5">3.6.3.19</ecNumber>
    </submittedName>
</protein>
<sequence length="585" mass="65873">MVTRVAVIDRDICTNIKCGYACIKVCPPNRMGEECIVIEKGTVFPAIAEHICIGCGLCVKKCPVHCIAIVNLAQELKEPIYQYGVNTFRLYGLPLPIEGAVSLVGKNGIGKTTAIKLLSRQIVPNFANFSKEYTEQEILDKLSLDVKRYFVTTKDGIKVSVKPQHIDRIRDAFNGTARELLHTVLSQDKIVEIAKTFKIEEILERKISQLSGGELQKVAIAVACAKEAEIYYFDEVTNYLDIEERLRIGVIIKDLAERKKVVMAEHDLTILDYVSNYVHIIYGDENVYGVVSGVKNVRTGINEYIAGYLKDENVRFRNHEIEFSQHSEGEIRTPTLLKYDILKKKFKGFDFSSDPGEIKKGEILGLVGKNALGKSLFVKMLVGIEKADEGQQITLKVSYKPQYITAEDVYVSELFRDKNLDLTILEECKRRLNVGMFFDKKLTELSGGELQRVALSLALSQKADIYLFDEPSAFLDIEQRFEFAGLLRKVISESEKSAFVVDHDIVFVDAIANRLIVFDGKSSVRGHASAPLNKKNGMNSFLKVAGITMRRDRDTKRPRINKPGSQLDSEQIAAGEYFYYNRESG</sequence>
<accession>A0A5E4LM87</accession>
<dbReference type="PRINTS" id="PR01868">
    <property type="entry name" value="ABCEFAMILY"/>
</dbReference>
<dbReference type="Gene3D" id="3.40.50.300">
    <property type="entry name" value="P-loop containing nucleotide triphosphate hydrolases"/>
    <property type="match status" value="2"/>
</dbReference>
<dbReference type="EMBL" id="CABMJJ010000001">
    <property type="protein sequence ID" value="VVC02539.1"/>
    <property type="molecule type" value="Genomic_DNA"/>
</dbReference>
<dbReference type="InterPro" id="IPR027417">
    <property type="entry name" value="P-loop_NTPase"/>
</dbReference>
<dbReference type="InterPro" id="IPR003439">
    <property type="entry name" value="ABC_transporter-like_ATP-bd"/>
</dbReference>
<dbReference type="PROSITE" id="PS00198">
    <property type="entry name" value="4FE4S_FER_1"/>
    <property type="match status" value="1"/>
</dbReference>
<feature type="domain" description="ABC transporter" evidence="3">
    <location>
        <begin position="331"/>
        <end position="545"/>
    </location>
</feature>
<dbReference type="PROSITE" id="PS00211">
    <property type="entry name" value="ABC_TRANSPORTER_1"/>
    <property type="match status" value="1"/>
</dbReference>
<evidence type="ECO:0000256" key="2">
    <source>
        <dbReference type="ARBA" id="ARBA00022840"/>
    </source>
</evidence>
<evidence type="ECO:0000259" key="3">
    <source>
        <dbReference type="PROSITE" id="PS50893"/>
    </source>
</evidence>
<dbReference type="InterPro" id="IPR003593">
    <property type="entry name" value="AAA+_ATPase"/>
</dbReference>
<reference evidence="5 6" key="1">
    <citation type="submission" date="2019-08" db="EMBL/GenBank/DDBJ databases">
        <authorList>
            <person name="Vazquez-Campos X."/>
        </authorList>
    </citation>
    <scope>NUCLEOTIDE SEQUENCE [LARGE SCALE GENOMIC DNA]</scope>
    <source>
        <strain evidence="5">LFW-283_2</strain>
    </source>
</reference>
<feature type="domain" description="ABC transporter" evidence="3">
    <location>
        <begin position="67"/>
        <end position="307"/>
    </location>
</feature>
<organism evidence="5 6">
    <name type="scientific">Candidatus Bilamarchaeum dharawalense</name>
    <dbReference type="NCBI Taxonomy" id="2885759"/>
    <lineage>
        <taxon>Archaea</taxon>
        <taxon>Candidatus Micrarchaeota</taxon>
        <taxon>Candidatus Micrarchaeia</taxon>
        <taxon>Candidatus Anstonellales</taxon>
        <taxon>Candidatus Bilamarchaeaceae</taxon>
        <taxon>Candidatus Bilamarchaeum</taxon>
    </lineage>
</organism>
<name>A0A5E4LM87_9ARCH</name>
<evidence type="ECO:0000313" key="5">
    <source>
        <dbReference type="EMBL" id="VVC02539.1"/>
    </source>
</evidence>
<feature type="domain" description="4Fe-4S ferredoxin-type" evidence="4">
    <location>
        <begin position="4"/>
        <end position="36"/>
    </location>
</feature>
<dbReference type="GO" id="GO:0016887">
    <property type="term" value="F:ATP hydrolysis activity"/>
    <property type="evidence" value="ECO:0007669"/>
    <property type="project" value="InterPro"/>
</dbReference>
<dbReference type="InterPro" id="IPR007209">
    <property type="entry name" value="RNaseL-inhib-like_metal-bd_dom"/>
</dbReference>
<dbReference type="InterPro" id="IPR017871">
    <property type="entry name" value="ABC_transporter-like_CS"/>
</dbReference>
<dbReference type="NCBIfam" id="NF009945">
    <property type="entry name" value="PRK13409.1"/>
    <property type="match status" value="1"/>
</dbReference>
<keyword evidence="5" id="KW-0378">Hydrolase</keyword>
<dbReference type="Pfam" id="PF00005">
    <property type="entry name" value="ABC_tran"/>
    <property type="match status" value="2"/>
</dbReference>
<evidence type="ECO:0000313" key="6">
    <source>
        <dbReference type="Proteomes" id="UP000789941"/>
    </source>
</evidence>
<gene>
    <name evidence="5" type="primary">malK_1</name>
    <name evidence="5" type="ORF">LFW2832_00062</name>
</gene>
<keyword evidence="1" id="KW-0547">Nucleotide-binding</keyword>